<comment type="caution">
    <text evidence="11">The sequence shown here is derived from an EMBL/GenBank/DDBJ whole genome shotgun (WGS) entry which is preliminary data.</text>
</comment>
<dbReference type="PROSITE" id="PS50893">
    <property type="entry name" value="ABC_TRANSPORTER_2"/>
    <property type="match status" value="1"/>
</dbReference>
<keyword evidence="4 8" id="KW-0067">ATP-binding</keyword>
<evidence type="ECO:0000256" key="5">
    <source>
        <dbReference type="ARBA" id="ARBA00022970"/>
    </source>
</evidence>
<dbReference type="InterPro" id="IPR000644">
    <property type="entry name" value="CBS_dom"/>
</dbReference>
<comment type="subunit">
    <text evidence="8">The complex is probably composed of two ATP-binding proteins, two transmembrane proteins and a solute-binding protein.</text>
</comment>
<gene>
    <name evidence="11" type="ORF">GH741_20040</name>
</gene>
<dbReference type="GO" id="GO:0006865">
    <property type="term" value="P:amino acid transport"/>
    <property type="evidence" value="ECO:0007669"/>
    <property type="project" value="UniProtKB-UniRule"/>
</dbReference>
<dbReference type="InterPro" id="IPR046342">
    <property type="entry name" value="CBS_dom_sf"/>
</dbReference>
<dbReference type="SUPFAM" id="SSF54631">
    <property type="entry name" value="CBS-domain pair"/>
    <property type="match status" value="1"/>
</dbReference>
<dbReference type="RefSeq" id="WP_153738537.1">
    <property type="nucleotide sequence ID" value="NZ_WJNG01000021.1"/>
</dbReference>
<keyword evidence="8" id="KW-0472">Membrane</keyword>
<dbReference type="GO" id="GO:0005886">
    <property type="term" value="C:plasma membrane"/>
    <property type="evidence" value="ECO:0007669"/>
    <property type="project" value="UniProtKB-SubCell"/>
</dbReference>
<dbReference type="OrthoDB" id="9802264at2"/>
<keyword evidence="6 7" id="KW-0129">CBS domain</keyword>
<protein>
    <recommendedName>
        <fullName evidence="8">Quaternary amine transport ATP-binding protein</fullName>
        <ecNumber evidence="8">7.6.2.9</ecNumber>
    </recommendedName>
</protein>
<dbReference type="InterPro" id="IPR051921">
    <property type="entry name" value="ABC_osmolyte_uptake_ATP-bind"/>
</dbReference>
<dbReference type="InterPro" id="IPR003593">
    <property type="entry name" value="AAA+_ATPase"/>
</dbReference>
<keyword evidence="5" id="KW-0029">Amino-acid transport</keyword>
<evidence type="ECO:0000256" key="8">
    <source>
        <dbReference type="RuleBase" id="RU369116"/>
    </source>
</evidence>
<feature type="domain" description="CBS" evidence="10">
    <location>
        <begin position="281"/>
        <end position="340"/>
    </location>
</feature>
<keyword evidence="12" id="KW-1185">Reference proteome</keyword>
<dbReference type="Pfam" id="PF00005">
    <property type="entry name" value="ABC_tran"/>
    <property type="match status" value="1"/>
</dbReference>
<dbReference type="InterPro" id="IPR017871">
    <property type="entry name" value="ABC_transporter-like_CS"/>
</dbReference>
<proteinExistence type="inferred from homology"/>
<dbReference type="NCBIfam" id="TIGR01186">
    <property type="entry name" value="proV"/>
    <property type="match status" value="1"/>
</dbReference>
<dbReference type="InterPro" id="IPR005892">
    <property type="entry name" value="Gly-betaine_transp_ATP-bd"/>
</dbReference>
<evidence type="ECO:0000256" key="1">
    <source>
        <dbReference type="ARBA" id="ARBA00005417"/>
    </source>
</evidence>
<evidence type="ECO:0000256" key="2">
    <source>
        <dbReference type="ARBA" id="ARBA00022448"/>
    </source>
</evidence>
<dbReference type="GO" id="GO:0015418">
    <property type="term" value="F:ABC-type quaternary ammonium compound transporting activity"/>
    <property type="evidence" value="ECO:0007669"/>
    <property type="project" value="UniProtKB-EC"/>
</dbReference>
<dbReference type="GO" id="GO:0016887">
    <property type="term" value="F:ATP hydrolysis activity"/>
    <property type="evidence" value="ECO:0007669"/>
    <property type="project" value="UniProtKB-UniRule"/>
</dbReference>
<dbReference type="Proteomes" id="UP000799092">
    <property type="component" value="Unassembled WGS sequence"/>
</dbReference>
<evidence type="ECO:0000256" key="7">
    <source>
        <dbReference type="PROSITE-ProRule" id="PRU00703"/>
    </source>
</evidence>
<dbReference type="PROSITE" id="PS00211">
    <property type="entry name" value="ABC_TRANSPORTER_1"/>
    <property type="match status" value="1"/>
</dbReference>
<accession>A0A6A8DGW9</accession>
<dbReference type="SMART" id="SM00382">
    <property type="entry name" value="AAA"/>
    <property type="match status" value="1"/>
</dbReference>
<comment type="similarity">
    <text evidence="1 8">Belongs to the ABC transporter superfamily.</text>
</comment>
<dbReference type="SUPFAM" id="SSF52540">
    <property type="entry name" value="P-loop containing nucleoside triphosphate hydrolases"/>
    <property type="match status" value="1"/>
</dbReference>
<dbReference type="SMART" id="SM00116">
    <property type="entry name" value="CBS"/>
    <property type="match status" value="2"/>
</dbReference>
<dbReference type="GO" id="GO:0031460">
    <property type="term" value="P:glycine betaine transport"/>
    <property type="evidence" value="ECO:0007669"/>
    <property type="project" value="InterPro"/>
</dbReference>
<keyword evidence="8" id="KW-1003">Cell membrane</keyword>
<dbReference type="EC" id="7.6.2.9" evidence="8"/>
<dbReference type="InterPro" id="IPR003439">
    <property type="entry name" value="ABC_transporter-like_ATP-bd"/>
</dbReference>
<dbReference type="Pfam" id="PF00571">
    <property type="entry name" value="CBS"/>
    <property type="match status" value="2"/>
</dbReference>
<dbReference type="PANTHER" id="PTHR43869:SF1">
    <property type="entry name" value="GLYCINE BETAINE_PROLINE BETAINE TRANSPORT SYSTEM ATP-BINDING PROTEIN PROV"/>
    <property type="match status" value="1"/>
</dbReference>
<dbReference type="FunFam" id="3.40.50.300:FF:000201">
    <property type="entry name" value="Glycine betaine/L-proline ABC transporter ATP-binding protein"/>
    <property type="match status" value="1"/>
</dbReference>
<sequence length="416" mass="46642">MVKSKMRIEHVSKIFGPKPKTIAPMIKEGKSKDEILAETGHTVGVYDASMEIKEGEVFVIMGLSGSGKSTLIRCFNLLNKPTAGAIYVDDENIVDYDSSQLKKFRQDKIAMVFQHFGLFNHRTILGNVEYGLEIKDVTKEERQKIAQENIELVGLKGYEDKYPDELSGGMQQRVGLARALANDPDILLMDEPFSALDPLIRRDMQLELLDIQNRLQKTIVFITHDVNEAFKIGDRVAVMKDGKVVQVGTPEEILEAPANDYISEFIKDIDRSKIIQAENVMIKPNALVSLKDGLNVAIKEMEDNGISSVFVVDRGRHLKGIVTIDAAIEGIKMKKTLKDVLTTDVITVRKEEYVNDIIAKALESKFPLAVTNEENKLEGFILRVHVLSGLVADEIEGSREYHGYYQGSENKTEEIE</sequence>
<dbReference type="GO" id="GO:0006970">
    <property type="term" value="P:response to osmotic stress"/>
    <property type="evidence" value="ECO:0007669"/>
    <property type="project" value="UniProtKB-ARBA"/>
</dbReference>
<dbReference type="PANTHER" id="PTHR43869">
    <property type="entry name" value="GLYCINE BETAINE/PROLINE BETAINE TRANSPORT SYSTEM ATP-BINDING PROTEIN PROV"/>
    <property type="match status" value="1"/>
</dbReference>
<evidence type="ECO:0000256" key="4">
    <source>
        <dbReference type="ARBA" id="ARBA00022840"/>
    </source>
</evidence>
<evidence type="ECO:0000256" key="6">
    <source>
        <dbReference type="ARBA" id="ARBA00023122"/>
    </source>
</evidence>
<dbReference type="PROSITE" id="PS51371">
    <property type="entry name" value="CBS"/>
    <property type="match status" value="1"/>
</dbReference>
<dbReference type="CDD" id="cd03294">
    <property type="entry name" value="ABC_Pro_Gly_Betaine"/>
    <property type="match status" value="1"/>
</dbReference>
<comment type="subcellular location">
    <subcellularLocation>
        <location evidence="8">Cell inner membrane</location>
        <topology evidence="8">Peripheral membrane protein</topology>
    </subcellularLocation>
</comment>
<dbReference type="AlphaFoldDB" id="A0A6A8DGW9"/>
<comment type="catalytic activity">
    <reaction evidence="8">
        <text>a quaternary ammonium(out) + ATP + H2O = a quaternary ammonium(in) + ADP + phosphate + H(+)</text>
        <dbReference type="Rhea" id="RHEA:11036"/>
        <dbReference type="ChEBI" id="CHEBI:15377"/>
        <dbReference type="ChEBI" id="CHEBI:15378"/>
        <dbReference type="ChEBI" id="CHEBI:30616"/>
        <dbReference type="ChEBI" id="CHEBI:35267"/>
        <dbReference type="ChEBI" id="CHEBI:43474"/>
        <dbReference type="ChEBI" id="CHEBI:456216"/>
    </reaction>
</comment>
<feature type="domain" description="ABC transporter" evidence="9">
    <location>
        <begin position="6"/>
        <end position="266"/>
    </location>
</feature>
<dbReference type="Gene3D" id="3.10.580.10">
    <property type="entry name" value="CBS-domain"/>
    <property type="match status" value="1"/>
</dbReference>
<keyword evidence="2 8" id="KW-0813">Transport</keyword>
<dbReference type="Gene3D" id="3.40.50.300">
    <property type="entry name" value="P-loop containing nucleotide triphosphate hydrolases"/>
    <property type="match status" value="1"/>
</dbReference>
<evidence type="ECO:0000313" key="12">
    <source>
        <dbReference type="Proteomes" id="UP000799092"/>
    </source>
</evidence>
<dbReference type="InterPro" id="IPR027417">
    <property type="entry name" value="P-loop_NTPase"/>
</dbReference>
<evidence type="ECO:0000259" key="9">
    <source>
        <dbReference type="PROSITE" id="PS50893"/>
    </source>
</evidence>
<organism evidence="11 12">
    <name type="scientific">Aquibacillus halophilus</name>
    <dbReference type="NCBI Taxonomy" id="930132"/>
    <lineage>
        <taxon>Bacteria</taxon>
        <taxon>Bacillati</taxon>
        <taxon>Bacillota</taxon>
        <taxon>Bacilli</taxon>
        <taxon>Bacillales</taxon>
        <taxon>Bacillaceae</taxon>
        <taxon>Aquibacillus</taxon>
    </lineage>
</organism>
<keyword evidence="8" id="KW-0997">Cell inner membrane</keyword>
<keyword evidence="3 8" id="KW-0547">Nucleotide-binding</keyword>
<reference evidence="11" key="1">
    <citation type="submission" date="2019-11" db="EMBL/GenBank/DDBJ databases">
        <authorList>
            <person name="Li J."/>
        </authorList>
    </citation>
    <scope>NUCLEOTIDE SEQUENCE</scope>
    <source>
        <strain evidence="11">B6B</strain>
    </source>
</reference>
<evidence type="ECO:0000313" key="11">
    <source>
        <dbReference type="EMBL" id="MRH44938.1"/>
    </source>
</evidence>
<dbReference type="EMBL" id="WJNG01000021">
    <property type="protein sequence ID" value="MRH44938.1"/>
    <property type="molecule type" value="Genomic_DNA"/>
</dbReference>
<evidence type="ECO:0000259" key="10">
    <source>
        <dbReference type="PROSITE" id="PS51371"/>
    </source>
</evidence>
<dbReference type="GO" id="GO:0005524">
    <property type="term" value="F:ATP binding"/>
    <property type="evidence" value="ECO:0007669"/>
    <property type="project" value="UniProtKB-UniRule"/>
</dbReference>
<evidence type="ECO:0000256" key="3">
    <source>
        <dbReference type="ARBA" id="ARBA00022741"/>
    </source>
</evidence>
<name>A0A6A8DGW9_9BACI</name>